<feature type="transmembrane region" description="Helical" evidence="10">
    <location>
        <begin position="288"/>
        <end position="309"/>
    </location>
</feature>
<evidence type="ECO:0000256" key="7">
    <source>
        <dbReference type="ARBA" id="ARBA00023065"/>
    </source>
</evidence>
<evidence type="ECO:0000256" key="3">
    <source>
        <dbReference type="ARBA" id="ARBA00022449"/>
    </source>
</evidence>
<dbReference type="RefSeq" id="WP_354010384.1">
    <property type="nucleotide sequence ID" value="NZ_JBEWTA010000001.1"/>
</dbReference>
<keyword evidence="8 10" id="KW-0472">Membrane</keyword>
<organism evidence="11 12">
    <name type="scientific">Endozoicomonas lisbonensis</name>
    <dbReference type="NCBI Taxonomy" id="3120522"/>
    <lineage>
        <taxon>Bacteria</taxon>
        <taxon>Pseudomonadati</taxon>
        <taxon>Pseudomonadota</taxon>
        <taxon>Gammaproteobacteria</taxon>
        <taxon>Oceanospirillales</taxon>
        <taxon>Endozoicomonadaceae</taxon>
        <taxon>Endozoicomonas</taxon>
    </lineage>
</organism>
<dbReference type="InterPro" id="IPR002528">
    <property type="entry name" value="MATE_fam"/>
</dbReference>
<gene>
    <name evidence="11" type="ORF">V5J35_001210</name>
</gene>
<comment type="caution">
    <text evidence="11">The sequence shown here is derived from an EMBL/GenBank/DDBJ whole genome shotgun (WGS) entry which is preliminary data.</text>
</comment>
<feature type="transmembrane region" description="Helical" evidence="10">
    <location>
        <begin position="93"/>
        <end position="113"/>
    </location>
</feature>
<evidence type="ECO:0000256" key="8">
    <source>
        <dbReference type="ARBA" id="ARBA00023136"/>
    </source>
</evidence>
<dbReference type="PANTHER" id="PTHR43298">
    <property type="entry name" value="MULTIDRUG RESISTANCE PROTEIN NORM-RELATED"/>
    <property type="match status" value="1"/>
</dbReference>
<feature type="transmembrane region" description="Helical" evidence="10">
    <location>
        <begin position="21"/>
        <end position="39"/>
    </location>
</feature>
<feature type="transmembrane region" description="Helical" evidence="10">
    <location>
        <begin position="165"/>
        <end position="185"/>
    </location>
</feature>
<keyword evidence="3" id="KW-0050">Antiport</keyword>
<feature type="transmembrane region" description="Helical" evidence="10">
    <location>
        <begin position="321"/>
        <end position="341"/>
    </location>
</feature>
<feature type="transmembrane region" description="Helical" evidence="10">
    <location>
        <begin position="425"/>
        <end position="446"/>
    </location>
</feature>
<evidence type="ECO:0000256" key="9">
    <source>
        <dbReference type="ARBA" id="ARBA00031636"/>
    </source>
</evidence>
<evidence type="ECO:0000256" key="2">
    <source>
        <dbReference type="ARBA" id="ARBA00022448"/>
    </source>
</evidence>
<feature type="transmembrane region" description="Helical" evidence="10">
    <location>
        <begin position="51"/>
        <end position="72"/>
    </location>
</feature>
<feature type="transmembrane region" description="Helical" evidence="10">
    <location>
        <begin position="243"/>
        <end position="268"/>
    </location>
</feature>
<protein>
    <recommendedName>
        <fullName evidence="9">Multidrug-efflux transporter</fullName>
    </recommendedName>
</protein>
<evidence type="ECO:0000256" key="10">
    <source>
        <dbReference type="SAM" id="Phobius"/>
    </source>
</evidence>
<dbReference type="InterPro" id="IPR048279">
    <property type="entry name" value="MdtK-like"/>
</dbReference>
<dbReference type="InterPro" id="IPR050222">
    <property type="entry name" value="MATE_MdtK"/>
</dbReference>
<dbReference type="Pfam" id="PF01554">
    <property type="entry name" value="MatE"/>
    <property type="match status" value="2"/>
</dbReference>
<evidence type="ECO:0000256" key="5">
    <source>
        <dbReference type="ARBA" id="ARBA00022692"/>
    </source>
</evidence>
<evidence type="ECO:0000256" key="6">
    <source>
        <dbReference type="ARBA" id="ARBA00022989"/>
    </source>
</evidence>
<dbReference type="PIRSF" id="PIRSF006603">
    <property type="entry name" value="DinF"/>
    <property type="match status" value="1"/>
</dbReference>
<evidence type="ECO:0000256" key="4">
    <source>
        <dbReference type="ARBA" id="ARBA00022475"/>
    </source>
</evidence>
<dbReference type="NCBIfam" id="TIGR00797">
    <property type="entry name" value="matE"/>
    <property type="match status" value="1"/>
</dbReference>
<proteinExistence type="predicted"/>
<keyword evidence="6 10" id="KW-1133">Transmembrane helix</keyword>
<keyword evidence="12" id="KW-1185">Reference proteome</keyword>
<feature type="transmembrane region" description="Helical" evidence="10">
    <location>
        <begin position="353"/>
        <end position="372"/>
    </location>
</feature>
<dbReference type="PANTHER" id="PTHR43298:SF2">
    <property type="entry name" value="FMN_FAD EXPORTER YEEO-RELATED"/>
    <property type="match status" value="1"/>
</dbReference>
<feature type="transmembrane region" description="Helical" evidence="10">
    <location>
        <begin position="393"/>
        <end position="413"/>
    </location>
</feature>
<evidence type="ECO:0000256" key="1">
    <source>
        <dbReference type="ARBA" id="ARBA00004429"/>
    </source>
</evidence>
<keyword evidence="5 10" id="KW-0812">Transmembrane</keyword>
<keyword evidence="2" id="KW-0813">Transport</keyword>
<dbReference type="CDD" id="cd13131">
    <property type="entry name" value="MATE_NorM_like"/>
    <property type="match status" value="1"/>
</dbReference>
<reference evidence="11 12" key="1">
    <citation type="submission" date="2024-06" db="EMBL/GenBank/DDBJ databases">
        <title>Genomic Encyclopedia of Type Strains, Phase V (KMG-V): Genome sequencing to study the core and pangenomes of soil and plant-associated prokaryotes.</title>
        <authorList>
            <person name="Whitman W."/>
        </authorList>
    </citation>
    <scope>NUCLEOTIDE SEQUENCE [LARGE SCALE GENOMIC DNA]</scope>
    <source>
        <strain evidence="11 12">NE40</strain>
    </source>
</reference>
<keyword evidence="7" id="KW-0406">Ion transport</keyword>
<evidence type="ECO:0000313" key="11">
    <source>
        <dbReference type="EMBL" id="MET4756018.1"/>
    </source>
</evidence>
<feature type="transmembrane region" description="Helical" evidence="10">
    <location>
        <begin position="133"/>
        <end position="153"/>
    </location>
</feature>
<name>A0ABV2SE36_9GAMM</name>
<dbReference type="Proteomes" id="UP001549366">
    <property type="component" value="Unassembled WGS sequence"/>
</dbReference>
<feature type="transmembrane region" description="Helical" evidence="10">
    <location>
        <begin position="205"/>
        <end position="222"/>
    </location>
</feature>
<dbReference type="EMBL" id="JBEWTB010000002">
    <property type="protein sequence ID" value="MET4756018.1"/>
    <property type="molecule type" value="Genomic_DNA"/>
</dbReference>
<comment type="subcellular location">
    <subcellularLocation>
        <location evidence="1">Cell inner membrane</location>
        <topology evidence="1">Multi-pass membrane protein</topology>
    </subcellularLocation>
</comment>
<accession>A0ABV2SE36</accession>
<sequence>MHSNSFSFHRFLNESRALLRLSLPIIITQLATSAMGFVDTSMAGQASARDLAAIAVGTSLWLPASLLLRGILMMLTPVTAHHRGADNQTGISVDIGQTIWIALLSALVLIAYLSQSENILTFMNVDPEVIPIGVGYLKALAIGVPGIALFYTFNSFLEGMGDTRAPMVMSLLGLLVNIPVNYLLIYGKLGLPELGAVGCGWATGLVYWLMSLMMILYITARHRYKVYVVPQNMMPRMKRMFELFKLGLPIGINIFVCGSIFAVIALLIGKLGANNIASAQIALNFSSMTYMIPMSLSFGITIRVGHALGQNNTAEARLRSISGILLAGMVAMVSSSALLLFPDQIIGLYTSEPEIVEMAVALLTFTAVYQFSDAIQAAANGALRGYKDTRTPMLLACIAYWGIALPLGYTAAMTDLLMPAMGVRGFWVGIVTGLTLSAGFMVVRLIRKMRSA</sequence>
<keyword evidence="4" id="KW-1003">Cell membrane</keyword>
<evidence type="ECO:0000313" key="12">
    <source>
        <dbReference type="Proteomes" id="UP001549366"/>
    </source>
</evidence>